<accession>A0ABY7V8V3</accession>
<dbReference type="EMBL" id="CP115168">
    <property type="protein sequence ID" value="WDA60776.1"/>
    <property type="molecule type" value="Genomic_DNA"/>
</dbReference>
<keyword evidence="1" id="KW-0614">Plasmid</keyword>
<evidence type="ECO:0000313" key="1">
    <source>
        <dbReference type="EMBL" id="WDA60776.1"/>
    </source>
</evidence>
<organism evidence="1 2">
    <name type="scientific">Deinococcus aquaticus</name>
    <dbReference type="NCBI Taxonomy" id="328692"/>
    <lineage>
        <taxon>Bacteria</taxon>
        <taxon>Thermotogati</taxon>
        <taxon>Deinococcota</taxon>
        <taxon>Deinococci</taxon>
        <taxon>Deinococcales</taxon>
        <taxon>Deinococcaceae</taxon>
        <taxon>Deinococcus</taxon>
    </lineage>
</organism>
<dbReference type="Proteomes" id="UP001217044">
    <property type="component" value="Plasmid pDATS03"/>
</dbReference>
<dbReference type="RefSeq" id="WP_273991521.1">
    <property type="nucleotide sequence ID" value="NZ_BAABQT010000024.1"/>
</dbReference>
<evidence type="ECO:0000313" key="2">
    <source>
        <dbReference type="Proteomes" id="UP001217044"/>
    </source>
</evidence>
<reference evidence="1 2" key="1">
    <citation type="submission" date="2022-12" db="EMBL/GenBank/DDBJ databases">
        <title>Genome Sequence of Deinococcus aquaticus Type Strain PB314.</title>
        <authorList>
            <person name="Albert C."/>
            <person name="Hill J."/>
            <person name="Boren L."/>
            <person name="Scholz-Ng S."/>
            <person name="Fatema N."/>
            <person name="Grosso R."/>
            <person name="Soboslay E."/>
            <person name="Tuohy J."/>
        </authorList>
    </citation>
    <scope>NUCLEOTIDE SEQUENCE [LARGE SCALE GENOMIC DNA]</scope>
    <source>
        <strain evidence="1 2">PB-314</strain>
        <plasmid evidence="1 2">pDATS03</plasmid>
    </source>
</reference>
<name>A0ABY7V8V3_9DEIO</name>
<gene>
    <name evidence="1" type="ORF">M8445_18260</name>
</gene>
<keyword evidence="2" id="KW-1185">Reference proteome</keyword>
<protein>
    <submittedName>
        <fullName evidence="1">Uncharacterized protein</fullName>
    </submittedName>
</protein>
<proteinExistence type="predicted"/>
<sequence length="237" mass="25714">MVEALLEVPLHGLREWCAPATPRLDALQHGLRGLCVEFSQLPLKGLQGVEVQGSPVLGLKALQRLVRRALQRQAFRRGNQAQHHAGYRGAHGVPLQRREVFAVRGVPGRWLATVRPEALRERLGHLPLQRRELRVGAGVQRLPLHFLGAGVHDRHPVAGRRGPGWNLRLRLALQGDDRTECVDLPLQETPLALQASLFLPVQGGGAQRGRRHLPLGGLRAGGVPLQGAGLGVQGLGG</sequence>
<geneLocation type="plasmid" evidence="1 2">
    <name>pDATS03</name>
</geneLocation>